<dbReference type="Proteomes" id="UP001367508">
    <property type="component" value="Unassembled WGS sequence"/>
</dbReference>
<keyword evidence="2" id="KW-1185">Reference proteome</keyword>
<comment type="caution">
    <text evidence="1">The sequence shown here is derived from an EMBL/GenBank/DDBJ whole genome shotgun (WGS) entry which is preliminary data.</text>
</comment>
<protein>
    <submittedName>
        <fullName evidence="1">Uncharacterized protein</fullName>
    </submittedName>
</protein>
<organism evidence="1 2">
    <name type="scientific">Canavalia gladiata</name>
    <name type="common">Sword bean</name>
    <name type="synonym">Dolichos gladiatus</name>
    <dbReference type="NCBI Taxonomy" id="3824"/>
    <lineage>
        <taxon>Eukaryota</taxon>
        <taxon>Viridiplantae</taxon>
        <taxon>Streptophyta</taxon>
        <taxon>Embryophyta</taxon>
        <taxon>Tracheophyta</taxon>
        <taxon>Spermatophyta</taxon>
        <taxon>Magnoliopsida</taxon>
        <taxon>eudicotyledons</taxon>
        <taxon>Gunneridae</taxon>
        <taxon>Pentapetalae</taxon>
        <taxon>rosids</taxon>
        <taxon>fabids</taxon>
        <taxon>Fabales</taxon>
        <taxon>Fabaceae</taxon>
        <taxon>Papilionoideae</taxon>
        <taxon>50 kb inversion clade</taxon>
        <taxon>NPAAA clade</taxon>
        <taxon>indigoferoid/millettioid clade</taxon>
        <taxon>Phaseoleae</taxon>
        <taxon>Canavalia</taxon>
    </lineage>
</organism>
<evidence type="ECO:0000313" key="2">
    <source>
        <dbReference type="Proteomes" id="UP001367508"/>
    </source>
</evidence>
<proteinExistence type="predicted"/>
<sequence length="67" mass="7526">MLMSPLAFASSTQKLLDPWQHLGILVGLSNGSLGRKWPRPSIGGYQDGVLLHHWAVMTQKPWAYFHP</sequence>
<accession>A0AAN9KD03</accession>
<dbReference type="EMBL" id="JAYMYQ010000008">
    <property type="protein sequence ID" value="KAK7314729.1"/>
    <property type="molecule type" value="Genomic_DNA"/>
</dbReference>
<dbReference type="AlphaFoldDB" id="A0AAN9KD03"/>
<evidence type="ECO:0000313" key="1">
    <source>
        <dbReference type="EMBL" id="KAK7314729.1"/>
    </source>
</evidence>
<gene>
    <name evidence="1" type="ORF">VNO77_33256</name>
</gene>
<name>A0AAN9KD03_CANGL</name>
<reference evidence="1 2" key="1">
    <citation type="submission" date="2024-01" db="EMBL/GenBank/DDBJ databases">
        <title>The genomes of 5 underutilized Papilionoideae crops provide insights into root nodulation and disease resistanc.</title>
        <authorList>
            <person name="Jiang F."/>
        </authorList>
    </citation>
    <scope>NUCLEOTIDE SEQUENCE [LARGE SCALE GENOMIC DNA]</scope>
    <source>
        <strain evidence="1">LVBAO_FW01</strain>
        <tissue evidence="1">Leaves</tissue>
    </source>
</reference>